<evidence type="ECO:0000259" key="18">
    <source>
        <dbReference type="PROSITE" id="PS51462"/>
    </source>
</evidence>
<comment type="catalytic activity">
    <reaction evidence="11">
        <text>8-oxo-GTP + H2O = 8-oxo-GMP + diphosphate + H(+)</text>
        <dbReference type="Rhea" id="RHEA:67616"/>
        <dbReference type="ChEBI" id="CHEBI:15377"/>
        <dbReference type="ChEBI" id="CHEBI:15378"/>
        <dbReference type="ChEBI" id="CHEBI:33019"/>
        <dbReference type="ChEBI" id="CHEBI:143553"/>
        <dbReference type="ChEBI" id="CHEBI:145694"/>
    </reaction>
</comment>
<evidence type="ECO:0000256" key="13">
    <source>
        <dbReference type="ARBA" id="ARBA00040794"/>
    </source>
</evidence>
<dbReference type="InterPro" id="IPR000086">
    <property type="entry name" value="NUDIX_hydrolase_dom"/>
</dbReference>
<dbReference type="EMBL" id="FQZT01000022">
    <property type="protein sequence ID" value="SHJ88072.1"/>
    <property type="molecule type" value="Genomic_DNA"/>
</dbReference>
<keyword evidence="6" id="KW-0227">DNA damage</keyword>
<dbReference type="GO" id="GO:0044715">
    <property type="term" value="F:8-oxo-dGDP phosphatase activity"/>
    <property type="evidence" value="ECO:0007669"/>
    <property type="project" value="TreeGrafter"/>
</dbReference>
<keyword evidence="7" id="KW-0378">Hydrolase</keyword>
<organism evidence="19 20">
    <name type="scientific">Malonomonas rubra DSM 5091</name>
    <dbReference type="NCBI Taxonomy" id="1122189"/>
    <lineage>
        <taxon>Bacteria</taxon>
        <taxon>Pseudomonadati</taxon>
        <taxon>Thermodesulfobacteriota</taxon>
        <taxon>Desulfuromonadia</taxon>
        <taxon>Desulfuromonadales</taxon>
        <taxon>Geopsychrobacteraceae</taxon>
        <taxon>Malonomonas</taxon>
    </lineage>
</organism>
<keyword evidence="20" id="KW-1185">Reference proteome</keyword>
<accession>A0A1M6MXB8</accession>
<dbReference type="PROSITE" id="PS51462">
    <property type="entry name" value="NUDIX"/>
    <property type="match status" value="1"/>
</dbReference>
<evidence type="ECO:0000256" key="12">
    <source>
        <dbReference type="ARBA" id="ARBA00038905"/>
    </source>
</evidence>
<feature type="domain" description="Nudix hydrolase" evidence="18">
    <location>
        <begin position="7"/>
        <end position="135"/>
    </location>
</feature>
<evidence type="ECO:0000256" key="5">
    <source>
        <dbReference type="ARBA" id="ARBA00022723"/>
    </source>
</evidence>
<evidence type="ECO:0000313" key="19">
    <source>
        <dbReference type="EMBL" id="SHJ88072.1"/>
    </source>
</evidence>
<dbReference type="InterPro" id="IPR020476">
    <property type="entry name" value="Nudix_hydrolase"/>
</dbReference>
<dbReference type="Pfam" id="PF14815">
    <property type="entry name" value="NUDIX_4"/>
    <property type="match status" value="1"/>
</dbReference>
<name>A0A1M6MXB8_MALRU</name>
<dbReference type="SUPFAM" id="SSF55811">
    <property type="entry name" value="Nudix"/>
    <property type="match status" value="1"/>
</dbReference>
<sequence length="155" mass="17541">MTGTTIKAPLAVCAAVIEKEGKVLLTQRPHGKQQGGFWEFPGGKIDPGESPHQSLKRELSEELAIEIEIDSLLETVYYHYDWGSVLIIAYLCRWTAGELAHIEVADHAWATPEQFSGYHILPADQPILDRLRSRYSEKSTKMNRKREKEMSQSTS</sequence>
<dbReference type="InterPro" id="IPR015797">
    <property type="entry name" value="NUDIX_hydrolase-like_dom_sf"/>
</dbReference>
<reference evidence="19 20" key="1">
    <citation type="submission" date="2016-11" db="EMBL/GenBank/DDBJ databases">
        <authorList>
            <person name="Jaros S."/>
            <person name="Januszkiewicz K."/>
            <person name="Wedrychowicz H."/>
        </authorList>
    </citation>
    <scope>NUCLEOTIDE SEQUENCE [LARGE SCALE GENOMIC DNA]</scope>
    <source>
        <strain evidence="19 20">DSM 5091</strain>
    </source>
</reference>
<evidence type="ECO:0000256" key="2">
    <source>
        <dbReference type="ARBA" id="ARBA00005582"/>
    </source>
</evidence>
<evidence type="ECO:0000313" key="20">
    <source>
        <dbReference type="Proteomes" id="UP000184171"/>
    </source>
</evidence>
<dbReference type="GO" id="GO:0008413">
    <property type="term" value="F:8-oxo-7,8-dihydroguanosine triphosphate pyrophosphatase activity"/>
    <property type="evidence" value="ECO:0007669"/>
    <property type="project" value="TreeGrafter"/>
</dbReference>
<keyword evidence="3" id="KW-0515">Mutator protein</keyword>
<dbReference type="PRINTS" id="PR00502">
    <property type="entry name" value="NUDIXFAMILY"/>
</dbReference>
<keyword evidence="4" id="KW-0235">DNA replication</keyword>
<dbReference type="InterPro" id="IPR029119">
    <property type="entry name" value="MutY_C"/>
</dbReference>
<dbReference type="Proteomes" id="UP000184171">
    <property type="component" value="Unassembled WGS sequence"/>
</dbReference>
<evidence type="ECO:0000256" key="3">
    <source>
        <dbReference type="ARBA" id="ARBA00022457"/>
    </source>
</evidence>
<evidence type="ECO:0000256" key="8">
    <source>
        <dbReference type="ARBA" id="ARBA00022842"/>
    </source>
</evidence>
<comment type="similarity">
    <text evidence="2">Belongs to the Nudix hydrolase family.</text>
</comment>
<evidence type="ECO:0000256" key="9">
    <source>
        <dbReference type="ARBA" id="ARBA00023204"/>
    </source>
</evidence>
<dbReference type="GO" id="GO:0006260">
    <property type="term" value="P:DNA replication"/>
    <property type="evidence" value="ECO:0007669"/>
    <property type="project" value="UniProtKB-KW"/>
</dbReference>
<comment type="catalytic activity">
    <reaction evidence="10">
        <text>8-oxo-dGTP + H2O = 8-oxo-dGMP + diphosphate + H(+)</text>
        <dbReference type="Rhea" id="RHEA:31575"/>
        <dbReference type="ChEBI" id="CHEBI:15377"/>
        <dbReference type="ChEBI" id="CHEBI:15378"/>
        <dbReference type="ChEBI" id="CHEBI:33019"/>
        <dbReference type="ChEBI" id="CHEBI:63224"/>
        <dbReference type="ChEBI" id="CHEBI:77896"/>
        <dbReference type="EC" id="3.6.1.55"/>
    </reaction>
</comment>
<protein>
    <recommendedName>
        <fullName evidence="13">8-oxo-dGTP diphosphatase</fullName>
        <ecNumber evidence="12">3.6.1.55</ecNumber>
    </recommendedName>
    <alternativeName>
        <fullName evidence="16">7,8-dihydro-8-oxoguanine-triphosphatase</fullName>
    </alternativeName>
    <alternativeName>
        <fullName evidence="15">Mutator protein MutT</fullName>
    </alternativeName>
    <alternativeName>
        <fullName evidence="14">dGTP pyrophosphohydrolase</fullName>
    </alternativeName>
</protein>
<keyword evidence="9" id="KW-0234">DNA repair</keyword>
<dbReference type="Gene3D" id="3.90.79.10">
    <property type="entry name" value="Nucleoside Triphosphate Pyrophosphohydrolase"/>
    <property type="match status" value="1"/>
</dbReference>
<dbReference type="InterPro" id="IPR047127">
    <property type="entry name" value="MutT-like"/>
</dbReference>
<dbReference type="CDD" id="cd03425">
    <property type="entry name" value="NUDIX_MutT_NudA_like"/>
    <property type="match status" value="1"/>
</dbReference>
<dbReference type="GO" id="GO:0044716">
    <property type="term" value="F:8-oxo-GDP phosphatase activity"/>
    <property type="evidence" value="ECO:0007669"/>
    <property type="project" value="TreeGrafter"/>
</dbReference>
<evidence type="ECO:0000256" key="11">
    <source>
        <dbReference type="ARBA" id="ARBA00036904"/>
    </source>
</evidence>
<evidence type="ECO:0000256" key="1">
    <source>
        <dbReference type="ARBA" id="ARBA00001946"/>
    </source>
</evidence>
<keyword evidence="8" id="KW-0460">Magnesium</keyword>
<comment type="cofactor">
    <cofactor evidence="1">
        <name>Mg(2+)</name>
        <dbReference type="ChEBI" id="CHEBI:18420"/>
    </cofactor>
</comment>
<evidence type="ECO:0000256" key="14">
    <source>
        <dbReference type="ARBA" id="ARBA00041592"/>
    </source>
</evidence>
<dbReference type="AlphaFoldDB" id="A0A1M6MXB8"/>
<evidence type="ECO:0000256" key="15">
    <source>
        <dbReference type="ARBA" id="ARBA00041979"/>
    </source>
</evidence>
<dbReference type="GO" id="GO:0046872">
    <property type="term" value="F:metal ion binding"/>
    <property type="evidence" value="ECO:0007669"/>
    <property type="project" value="UniProtKB-KW"/>
</dbReference>
<dbReference type="PANTHER" id="PTHR47707">
    <property type="entry name" value="8-OXO-DGTP DIPHOSPHATASE"/>
    <property type="match status" value="1"/>
</dbReference>
<dbReference type="PANTHER" id="PTHR47707:SF1">
    <property type="entry name" value="NUDIX HYDROLASE FAMILY PROTEIN"/>
    <property type="match status" value="1"/>
</dbReference>
<gene>
    <name evidence="19" type="ORF">SAMN02745165_03429</name>
</gene>
<dbReference type="OrthoDB" id="9810648at2"/>
<dbReference type="EC" id="3.6.1.55" evidence="12"/>
<evidence type="ECO:0000256" key="4">
    <source>
        <dbReference type="ARBA" id="ARBA00022705"/>
    </source>
</evidence>
<keyword evidence="5" id="KW-0479">Metal-binding</keyword>
<dbReference type="GO" id="GO:0035539">
    <property type="term" value="F:8-oxo-7,8-dihydrodeoxyguanosine triphosphate pyrophosphatase activity"/>
    <property type="evidence" value="ECO:0007669"/>
    <property type="project" value="UniProtKB-EC"/>
</dbReference>
<dbReference type="RefSeq" id="WP_072909955.1">
    <property type="nucleotide sequence ID" value="NZ_FQZT01000022.1"/>
</dbReference>
<evidence type="ECO:0000256" key="6">
    <source>
        <dbReference type="ARBA" id="ARBA00022763"/>
    </source>
</evidence>
<dbReference type="STRING" id="1122189.SAMN02745165_03429"/>
<evidence type="ECO:0000256" key="7">
    <source>
        <dbReference type="ARBA" id="ARBA00022801"/>
    </source>
</evidence>
<evidence type="ECO:0000256" key="17">
    <source>
        <dbReference type="SAM" id="MobiDB-lite"/>
    </source>
</evidence>
<evidence type="ECO:0000256" key="16">
    <source>
        <dbReference type="ARBA" id="ARBA00042798"/>
    </source>
</evidence>
<proteinExistence type="inferred from homology"/>
<dbReference type="GO" id="GO:0006281">
    <property type="term" value="P:DNA repair"/>
    <property type="evidence" value="ECO:0007669"/>
    <property type="project" value="UniProtKB-KW"/>
</dbReference>
<evidence type="ECO:0000256" key="10">
    <source>
        <dbReference type="ARBA" id="ARBA00035861"/>
    </source>
</evidence>
<feature type="region of interest" description="Disordered" evidence="17">
    <location>
        <begin position="134"/>
        <end position="155"/>
    </location>
</feature>